<reference evidence="1" key="3">
    <citation type="journal article" date="2000" name="Genome Res.">
        <title>RIKEN integrated sequence analysis (RISA) system--384-format sequencing pipeline with 384 multicapillary sequencer.</title>
        <authorList>
            <person name="Shibata K."/>
            <person name="Itoh M."/>
            <person name="Aizawa K."/>
            <person name="Nagaoka S."/>
            <person name="Sasaki N."/>
            <person name="Carninci P."/>
            <person name="Konno H."/>
            <person name="Akiyama J."/>
            <person name="Nishi K."/>
            <person name="Kitsunai T."/>
            <person name="Tashiro H."/>
            <person name="Itoh M."/>
            <person name="Sumi N."/>
            <person name="Ishii Y."/>
            <person name="Nakamura S."/>
            <person name="Hazama M."/>
            <person name="Nishine T."/>
            <person name="Harada A."/>
            <person name="Yamamoto R."/>
            <person name="Matsumoto H."/>
            <person name="Sakaguchi S."/>
            <person name="Ikegami T."/>
            <person name="Kashiwagi K."/>
            <person name="Fujiwake S."/>
            <person name="Inoue K."/>
            <person name="Togawa Y."/>
            <person name="Izawa M."/>
            <person name="Ohara E."/>
            <person name="Watahiki M."/>
            <person name="Yoneda Y."/>
            <person name="Ishikawa T."/>
            <person name="Ozawa K."/>
            <person name="Tanaka T."/>
            <person name="Matsuura S."/>
            <person name="Kawai J."/>
            <person name="Okazaki Y."/>
            <person name="Muramatsu M."/>
            <person name="Inoue Y."/>
            <person name="Kira A."/>
            <person name="Hayashizaki Y."/>
        </authorList>
    </citation>
    <scope>NUCLEOTIDE SEQUENCE</scope>
    <source>
        <strain evidence="1">C57BL/6J</strain>
        <tissue evidence="1">Mammary gland</tissue>
    </source>
</reference>
<proteinExistence type="evidence at transcript level"/>
<reference evidence="1" key="4">
    <citation type="journal article" date="2001" name="Nature">
        <title>Functional annotation of a full-length mouse cDNA collection.</title>
        <authorList>
            <consortium name="The RIKEN Genome Exploration Research Group Phase II Team and the FANTOM Consortium"/>
        </authorList>
    </citation>
    <scope>NUCLEOTIDE SEQUENCE</scope>
    <source>
        <strain evidence="1">C57BL/6J</strain>
        <tissue evidence="1">Mammary gland</tissue>
    </source>
</reference>
<sequence length="76" mass="8546">MGCLLKCLGWNFNRSVNLETTALYKGHSVCPREIGSFLTDPFPYLLCVWFSEKLLNTPTVAMPFCILHARCPLPGI</sequence>
<accession>Q3TV66</accession>
<reference evidence="1" key="8">
    <citation type="journal article" date="2005" name="Science">
        <title>Antisense Transcription in the Mammalian Transcriptome.</title>
        <authorList>
            <consortium name="RIKEN Genome Exploration Research Group and Genome Science Group (Genome Network Project Core Group) and the FANTOM Consortium"/>
        </authorList>
    </citation>
    <scope>NUCLEOTIDE SEQUENCE</scope>
    <source>
        <strain evidence="1">C57BL/6J</strain>
        <tissue evidence="1">Mammary gland</tissue>
    </source>
</reference>
<dbReference type="AGR" id="MGI:1926118"/>
<evidence type="ECO:0000313" key="2">
    <source>
        <dbReference type="MGI" id="MGI:1926118"/>
    </source>
</evidence>
<dbReference type="EMBL" id="AK160352">
    <property type="protein sequence ID" value="BAE35754.1"/>
    <property type="molecule type" value="mRNA"/>
</dbReference>
<reference evidence="1" key="1">
    <citation type="journal article" date="1999" name="Methods Enzymol.">
        <title>High-efficiency full-length cDNA cloning.</title>
        <authorList>
            <person name="Carninci P."/>
            <person name="Hayashizaki Y."/>
        </authorList>
    </citation>
    <scope>NUCLEOTIDE SEQUENCE</scope>
    <source>
        <strain evidence="1">C57BL/6J</strain>
        <tissue evidence="1">Mammary gland</tissue>
    </source>
</reference>
<dbReference type="MGI" id="MGI:1926118">
    <property type="gene designation" value="D730005E14Rik"/>
</dbReference>
<dbReference type="AlphaFoldDB" id="Q3TV66"/>
<gene>
    <name evidence="2" type="primary">D730005E14Rik</name>
</gene>
<protein>
    <submittedName>
        <fullName evidence="1">Uncharacterized protein</fullName>
    </submittedName>
</protein>
<reference evidence="1" key="7">
    <citation type="journal article" date="2005" name="Science">
        <title>The Transcriptional Landscape of the Mammalian Genome.</title>
        <authorList>
            <consortium name="The FANTOM Consortium"/>
            <consortium name="Riken Genome Exploration Research Group and Genome Science Group (Genome Network Project Core Group)"/>
        </authorList>
    </citation>
    <scope>NUCLEOTIDE SEQUENCE</scope>
    <source>
        <strain evidence="1">C57BL/6J</strain>
        <tissue evidence="1">Mammary gland</tissue>
    </source>
</reference>
<evidence type="ECO:0000313" key="1">
    <source>
        <dbReference type="EMBL" id="BAE35754.1"/>
    </source>
</evidence>
<reference evidence="1" key="6">
    <citation type="submission" date="2004-03" db="EMBL/GenBank/DDBJ databases">
        <authorList>
            <person name="Arakawa T."/>
            <person name="Carninci P."/>
            <person name="Fukuda S."/>
            <person name="Hashizume W."/>
            <person name="Hayashida K."/>
            <person name="Hori F."/>
            <person name="Iida J."/>
            <person name="Imamura K."/>
            <person name="Imotani K."/>
            <person name="Itoh M."/>
            <person name="Kanagawa S."/>
            <person name="Kawai J."/>
            <person name="Kojima M."/>
            <person name="Konno H."/>
            <person name="Murata M."/>
            <person name="Nakamura M."/>
            <person name="Ninomiya N."/>
            <person name="Nishiyori H."/>
            <person name="Nomura K."/>
            <person name="Ohno M."/>
            <person name="Sakazume N."/>
            <person name="Sano H."/>
            <person name="Sasaki D."/>
            <person name="Shibata K."/>
            <person name="Shiraki T."/>
            <person name="Tagami M."/>
            <person name="Tagami Y."/>
            <person name="Waki K."/>
            <person name="Watahiki A."/>
            <person name="Muramatsu M."/>
            <person name="Hayashizaki Y."/>
        </authorList>
    </citation>
    <scope>NUCLEOTIDE SEQUENCE</scope>
    <source>
        <strain evidence="1">C57BL/6J</strain>
        <tissue evidence="1">Mammary gland</tissue>
    </source>
</reference>
<reference evidence="1" key="2">
    <citation type="journal article" date="2000" name="Genome Res.">
        <title>Normalization and subtraction of cap-trapper-selected cDNAs to prepare full-length cDNA libraries for rapid discovery of new genes.</title>
        <authorList>
            <person name="Carninci P."/>
            <person name="Shibata Y."/>
            <person name="Hayatsu N."/>
            <person name="Sugahara Y."/>
            <person name="Shibata K."/>
            <person name="Itoh M."/>
            <person name="Konno H."/>
            <person name="Okazaki Y."/>
            <person name="Muramatsu M."/>
            <person name="Hayashizaki Y."/>
        </authorList>
    </citation>
    <scope>NUCLEOTIDE SEQUENCE</scope>
    <source>
        <strain evidence="1">C57BL/6J</strain>
        <tissue evidence="1">Mammary gland</tissue>
    </source>
</reference>
<organism evidence="1">
    <name type="scientific">Mus musculus</name>
    <name type="common">Mouse</name>
    <dbReference type="NCBI Taxonomy" id="10090"/>
    <lineage>
        <taxon>Eukaryota</taxon>
        <taxon>Metazoa</taxon>
        <taxon>Chordata</taxon>
        <taxon>Craniata</taxon>
        <taxon>Vertebrata</taxon>
        <taxon>Euteleostomi</taxon>
        <taxon>Mammalia</taxon>
        <taxon>Eutheria</taxon>
        <taxon>Euarchontoglires</taxon>
        <taxon>Glires</taxon>
        <taxon>Rodentia</taxon>
        <taxon>Myomorpha</taxon>
        <taxon>Muroidea</taxon>
        <taxon>Muridae</taxon>
        <taxon>Murinae</taxon>
        <taxon>Mus</taxon>
        <taxon>Mus</taxon>
    </lineage>
</organism>
<name>Q3TV66_MOUSE</name>
<reference evidence="1" key="5">
    <citation type="journal article" date="2002" name="Nature">
        <title>Analysis of the mouse transcriptome based on functional annotation of 60,770 full-length cDNAs.</title>
        <authorList>
            <consortium name="The FANTOM Consortium and the RIKEN Genome Exploration Research Group Phase I and II Team"/>
        </authorList>
    </citation>
    <scope>NUCLEOTIDE SEQUENCE</scope>
    <source>
        <strain evidence="1">C57BL/6J</strain>
        <tissue evidence="1">Mammary gland</tissue>
    </source>
</reference>